<reference evidence="8" key="1">
    <citation type="submission" date="2020-11" db="EMBL/GenBank/DDBJ databases">
        <authorList>
            <person name="Tran Van P."/>
        </authorList>
    </citation>
    <scope>NUCLEOTIDE SEQUENCE</scope>
</reference>
<feature type="transmembrane region" description="Helical" evidence="5">
    <location>
        <begin position="593"/>
        <end position="615"/>
    </location>
</feature>
<dbReference type="PROSITE" id="PS50893">
    <property type="entry name" value="ABC_TRANSPORTER_2"/>
    <property type="match status" value="1"/>
</dbReference>
<dbReference type="EMBL" id="OC915235">
    <property type="protein sequence ID" value="CAD7639407.1"/>
    <property type="molecule type" value="Genomic_DNA"/>
</dbReference>
<keyword evidence="9" id="KW-1185">Reference proteome</keyword>
<dbReference type="PRINTS" id="PR00164">
    <property type="entry name" value="ABC2TRNSPORT"/>
</dbReference>
<feature type="transmembrane region" description="Helical" evidence="5">
    <location>
        <begin position="567"/>
        <end position="587"/>
    </location>
</feature>
<feature type="domain" description="ABC transporter" evidence="6">
    <location>
        <begin position="63"/>
        <end position="276"/>
    </location>
</feature>
<evidence type="ECO:0000256" key="1">
    <source>
        <dbReference type="ARBA" id="ARBA00004141"/>
    </source>
</evidence>
<dbReference type="PANTHER" id="PTHR43038">
    <property type="entry name" value="ATP-BINDING CASSETTE, SUB-FAMILY H, MEMBER 1"/>
    <property type="match status" value="1"/>
</dbReference>
<feature type="transmembrane region" description="Helical" evidence="5">
    <location>
        <begin position="512"/>
        <end position="535"/>
    </location>
</feature>
<dbReference type="Proteomes" id="UP000728032">
    <property type="component" value="Unassembled WGS sequence"/>
</dbReference>
<feature type="domain" description="ABC transmembrane type-2" evidence="7">
    <location>
        <begin position="477"/>
        <end position="706"/>
    </location>
</feature>
<dbReference type="CDD" id="cd03230">
    <property type="entry name" value="ABC_DR_subfamily_A"/>
    <property type="match status" value="1"/>
</dbReference>
<evidence type="ECO:0000256" key="3">
    <source>
        <dbReference type="ARBA" id="ARBA00022989"/>
    </source>
</evidence>
<feature type="transmembrane region" description="Helical" evidence="5">
    <location>
        <begin position="622"/>
        <end position="643"/>
    </location>
</feature>
<dbReference type="InterPro" id="IPR000412">
    <property type="entry name" value="ABC_2_transport"/>
</dbReference>
<dbReference type="GO" id="GO:0140359">
    <property type="term" value="F:ABC-type transporter activity"/>
    <property type="evidence" value="ECO:0007669"/>
    <property type="project" value="InterPro"/>
</dbReference>
<dbReference type="Pfam" id="PF00005">
    <property type="entry name" value="ABC_tran"/>
    <property type="match status" value="1"/>
</dbReference>
<dbReference type="InterPro" id="IPR047817">
    <property type="entry name" value="ABC2_TM_bact-type"/>
</dbReference>
<feature type="transmembrane region" description="Helical" evidence="5">
    <location>
        <begin position="681"/>
        <end position="703"/>
    </location>
</feature>
<keyword evidence="4 5" id="KW-0472">Membrane</keyword>
<name>A0A7R9LD03_9ACAR</name>
<dbReference type="InterPro" id="IPR003439">
    <property type="entry name" value="ABC_transporter-like_ATP-bd"/>
</dbReference>
<evidence type="ECO:0000256" key="2">
    <source>
        <dbReference type="ARBA" id="ARBA00022692"/>
    </source>
</evidence>
<evidence type="ECO:0000256" key="4">
    <source>
        <dbReference type="ARBA" id="ARBA00023136"/>
    </source>
</evidence>
<evidence type="ECO:0000313" key="9">
    <source>
        <dbReference type="Proteomes" id="UP000728032"/>
    </source>
</evidence>
<dbReference type="PROSITE" id="PS51012">
    <property type="entry name" value="ABC_TM2"/>
    <property type="match status" value="1"/>
</dbReference>
<dbReference type="EMBL" id="CAJPVJ010000410">
    <property type="protein sequence ID" value="CAG2162370.1"/>
    <property type="molecule type" value="Genomic_DNA"/>
</dbReference>
<dbReference type="AlphaFoldDB" id="A0A7R9LD03"/>
<dbReference type="Pfam" id="PF12698">
    <property type="entry name" value="ABC2_membrane_3"/>
    <property type="match status" value="1"/>
</dbReference>
<evidence type="ECO:0000259" key="7">
    <source>
        <dbReference type="PROSITE" id="PS51012"/>
    </source>
</evidence>
<evidence type="ECO:0008006" key="10">
    <source>
        <dbReference type="Google" id="ProtNLM"/>
    </source>
</evidence>
<protein>
    <recommendedName>
        <fullName evidence="10">ABC transporter domain-containing protein</fullName>
    </recommendedName>
</protein>
<feature type="transmembrane region" description="Helical" evidence="5">
    <location>
        <begin position="339"/>
        <end position="362"/>
    </location>
</feature>
<dbReference type="Gene3D" id="3.40.1710.10">
    <property type="entry name" value="abc type-2 transporter like domain"/>
    <property type="match status" value="1"/>
</dbReference>
<keyword evidence="2 5" id="KW-0812">Transmembrane</keyword>
<organism evidence="8">
    <name type="scientific">Oppiella nova</name>
    <dbReference type="NCBI Taxonomy" id="334625"/>
    <lineage>
        <taxon>Eukaryota</taxon>
        <taxon>Metazoa</taxon>
        <taxon>Ecdysozoa</taxon>
        <taxon>Arthropoda</taxon>
        <taxon>Chelicerata</taxon>
        <taxon>Arachnida</taxon>
        <taxon>Acari</taxon>
        <taxon>Acariformes</taxon>
        <taxon>Sarcoptiformes</taxon>
        <taxon>Oribatida</taxon>
        <taxon>Brachypylina</taxon>
        <taxon>Oppioidea</taxon>
        <taxon>Oppiidae</taxon>
        <taxon>Oppiella</taxon>
    </lineage>
</organism>
<accession>A0A7R9LD03</accession>
<evidence type="ECO:0000259" key="6">
    <source>
        <dbReference type="PROSITE" id="PS50893"/>
    </source>
</evidence>
<dbReference type="OrthoDB" id="6593433at2759"/>
<dbReference type="GO" id="GO:0043190">
    <property type="term" value="C:ATP-binding cassette (ABC) transporter complex"/>
    <property type="evidence" value="ECO:0007669"/>
    <property type="project" value="InterPro"/>
</dbReference>
<sequence>MSYHIQKGEPDLESDSDDGRLASLDALRYALSTAPFFRRVHNIERLDSKTADDYSFPPDKCAIHVNNVSFAYEEELVLNQLTLQVPKGRIYALLGRLKPQSGSIRVFGTNPAINAVPGIGVGFMPQKIALYEELTIDETLQYYGYLYQVPMALIYQRVNFLISLFNLPDENKLIRDLTDNHRWRISLAVSLIHSPPLLLLDEPTANVDPLIRLSIWDHLNGLCREEGLTVLITTHYMEEAEGAYTIGLLRNGRLLAEDRPQALFVRFNANTFDKLYLKLCQIDNEFNHLNANTNSSAFEGTTLPMAEWPLCERRLTAINDALINFNFLRFFASIKKNLFVIRGNLVIMLFFFIFPSLQMVFFCSSIGRQVRHLPVATYNGEHFGHLSRQLFRSLDNNLIKQIKYSSLDSAVKAVTKGEVWMAIAVSQNFSQLIDLRYNCIANITSQEMLESNVKLYTDVSNAVIGQQLMYSLMRSVKDFLPTISDKYWAKYSAPIVIKHLVYGSESPTFMEFLAPGYIVSIVFISPMLLTAYLLIKDQMNGLLERCLSTGTSGFEVLLSHSITQLKVLVLQELLVLLVTFVVFRVPIRGPVTPLLVLVFLQGVVGISFGLLISAICPNAISAMLLTSGTVIPGVLLCGITWPIESMPRPLRILSKALPLTLPIESLRCIISRGVNVFYFKVLIGFVISALYSSVNTVLAILIFKWRTSS</sequence>
<gene>
    <name evidence="8" type="ORF">ONB1V03_LOCUS1965</name>
</gene>
<evidence type="ECO:0000256" key="5">
    <source>
        <dbReference type="SAM" id="Phobius"/>
    </source>
</evidence>
<dbReference type="GO" id="GO:0016887">
    <property type="term" value="F:ATP hydrolysis activity"/>
    <property type="evidence" value="ECO:0007669"/>
    <property type="project" value="InterPro"/>
</dbReference>
<dbReference type="SUPFAM" id="SSF52540">
    <property type="entry name" value="P-loop containing nucleoside triphosphate hydrolases"/>
    <property type="match status" value="1"/>
</dbReference>
<proteinExistence type="predicted"/>
<evidence type="ECO:0000313" key="8">
    <source>
        <dbReference type="EMBL" id="CAD7639407.1"/>
    </source>
</evidence>
<dbReference type="InterPro" id="IPR027417">
    <property type="entry name" value="P-loop_NTPase"/>
</dbReference>
<keyword evidence="3 5" id="KW-1133">Transmembrane helix</keyword>
<dbReference type="GO" id="GO:0005524">
    <property type="term" value="F:ATP binding"/>
    <property type="evidence" value="ECO:0007669"/>
    <property type="project" value="InterPro"/>
</dbReference>
<dbReference type="InterPro" id="IPR013525">
    <property type="entry name" value="ABC2_TM"/>
</dbReference>
<dbReference type="Gene3D" id="3.40.50.300">
    <property type="entry name" value="P-loop containing nucleotide triphosphate hydrolases"/>
    <property type="match status" value="1"/>
</dbReference>
<comment type="subcellular location">
    <subcellularLocation>
        <location evidence="1">Membrane</location>
        <topology evidence="1">Multi-pass membrane protein</topology>
    </subcellularLocation>
</comment>
<dbReference type="PANTHER" id="PTHR43038:SF3">
    <property type="entry name" value="ABC TRANSPORTER G FAMILY MEMBER 20 ISOFORM X1"/>
    <property type="match status" value="1"/>
</dbReference>